<gene>
    <name evidence="1" type="ORF">GFB56_07825</name>
</gene>
<comment type="caution">
    <text evidence="1">The sequence shown here is derived from an EMBL/GenBank/DDBJ whole genome shotgun (WGS) entry which is preliminary data.</text>
</comment>
<organism evidence="1 2">
    <name type="scientific">Ensifer canadensis</name>
    <dbReference type="NCBI Taxonomy" id="555315"/>
    <lineage>
        <taxon>Bacteria</taxon>
        <taxon>Pseudomonadati</taxon>
        <taxon>Pseudomonadota</taxon>
        <taxon>Alphaproteobacteria</taxon>
        <taxon>Hyphomicrobiales</taxon>
        <taxon>Rhizobiaceae</taxon>
        <taxon>Sinorhizobium/Ensifer group</taxon>
        <taxon>Ensifer</taxon>
    </lineage>
</organism>
<dbReference type="AlphaFoldDB" id="A0AAW4FI34"/>
<keyword evidence="2" id="KW-1185">Reference proteome</keyword>
<sequence>MRRVFSFGGDRWRRDARPSPTCHRPALLHVSLNRLRFKDKNMQQFKVLQQPLRI</sequence>
<dbReference type="Proteomes" id="UP000744980">
    <property type="component" value="Unassembled WGS sequence"/>
</dbReference>
<name>A0AAW4FI34_9HYPH</name>
<evidence type="ECO:0000313" key="2">
    <source>
        <dbReference type="Proteomes" id="UP000744980"/>
    </source>
</evidence>
<dbReference type="EMBL" id="WXFA01000004">
    <property type="protein sequence ID" value="MBM3090721.1"/>
    <property type="molecule type" value="Genomic_DNA"/>
</dbReference>
<evidence type="ECO:0000313" key="1">
    <source>
        <dbReference type="EMBL" id="MBM3090721.1"/>
    </source>
</evidence>
<reference evidence="1 2" key="1">
    <citation type="submission" date="2020-01" db="EMBL/GenBank/DDBJ databases">
        <title>Draft genome assembly of Ensifer adhaerens T173.</title>
        <authorList>
            <person name="Craig J.E."/>
            <person name="Stinchcombe J.R."/>
        </authorList>
    </citation>
    <scope>NUCLEOTIDE SEQUENCE [LARGE SCALE GENOMIC DNA]</scope>
    <source>
        <strain evidence="1 2">T173</strain>
    </source>
</reference>
<accession>A0AAW4FI34</accession>
<protein>
    <submittedName>
        <fullName evidence="1">Uncharacterized protein</fullName>
    </submittedName>
</protein>
<proteinExistence type="predicted"/>